<keyword evidence="2" id="KW-0808">Transferase</keyword>
<protein>
    <submittedName>
        <fullName evidence="2">Glycosyl transferase, group 1</fullName>
        <ecNumber evidence="2">2.4.-.-</ecNumber>
    </submittedName>
</protein>
<proteinExistence type="predicted"/>
<dbReference type="PANTHER" id="PTHR12526:SF600">
    <property type="entry name" value="GLYCOSYL TRANSFERASE GROUP 1"/>
    <property type="match status" value="1"/>
</dbReference>
<comment type="caution">
    <text evidence="2">The sequence shown here is derived from an EMBL/GenBank/DDBJ whole genome shotgun (WGS) entry which is preliminary data.</text>
</comment>
<reference evidence="2 3" key="1">
    <citation type="journal article" date="2013" name="Mar. Genomics">
        <title>Expression of sulfatases in Rhodopirellula baltica and the diversity of sulfatases in the genus Rhodopirellula.</title>
        <authorList>
            <person name="Wegner C.E."/>
            <person name="Richter-Heitmann T."/>
            <person name="Klindworth A."/>
            <person name="Klockow C."/>
            <person name="Richter M."/>
            <person name="Achstetter T."/>
            <person name="Glockner F.O."/>
            <person name="Harder J."/>
        </authorList>
    </citation>
    <scope>NUCLEOTIDE SEQUENCE [LARGE SCALE GENOMIC DNA]</scope>
    <source>
        <strain evidence="2 3">SM41</strain>
    </source>
</reference>
<sequence length="406" mass="44693">MNVLFLTERFPWPLDDGGNIRTFRLLEALATDYQVTMVAHHRADLPIALMQTGVADLAAIEMIRPPSRLGSWFQIVWSGVLCGRSIFVSKNYSPAMLRRAKELYSTGQFELVYFNHLDTACYLEPLDCLPAVFDSHNCLSEMANERAQDATGLAAILWRAEAKRLAAAEAAVVSHSSMTLACSVQEKQLFSKLSSSGRIEVIPNGTDAPNSVAVHRFAATGRLLFVGAMDYRPNVDAVIWFCREILPRIRAKVPEASFDIVGRSPTASVQRLAKLSNVRVVGSVEDVSSWYADADLAVIPLRMGGGTRLKAVEAMALGCPIVSTKKGIEGIEAIDEVHLRIADEPIAFANAAVGLLRNSSERRKISAAGREFAEAFNWEKLQTQFRTIVKLGILPTLRDSTRQEKT</sequence>
<dbReference type="Pfam" id="PF13692">
    <property type="entry name" value="Glyco_trans_1_4"/>
    <property type="match status" value="1"/>
</dbReference>
<keyword evidence="3" id="KW-1185">Reference proteome</keyword>
<dbReference type="SUPFAM" id="SSF53756">
    <property type="entry name" value="UDP-Glycosyltransferase/glycogen phosphorylase"/>
    <property type="match status" value="1"/>
</dbReference>
<dbReference type="OrthoDB" id="9807209at2"/>
<evidence type="ECO:0000259" key="1">
    <source>
        <dbReference type="Pfam" id="PF13439"/>
    </source>
</evidence>
<feature type="domain" description="Glycosyltransferase subfamily 4-like N-terminal" evidence="1">
    <location>
        <begin position="17"/>
        <end position="207"/>
    </location>
</feature>
<dbReference type="AlphaFoldDB" id="M5U630"/>
<dbReference type="Gene3D" id="3.40.50.2000">
    <property type="entry name" value="Glycogen Phosphorylase B"/>
    <property type="match status" value="2"/>
</dbReference>
<dbReference type="GO" id="GO:0016757">
    <property type="term" value="F:glycosyltransferase activity"/>
    <property type="evidence" value="ECO:0007669"/>
    <property type="project" value="UniProtKB-KW"/>
</dbReference>
<gene>
    <name evidence="2" type="ORF">RSSM_01591</name>
</gene>
<dbReference type="Proteomes" id="UP000011885">
    <property type="component" value="Unassembled WGS sequence"/>
</dbReference>
<dbReference type="Pfam" id="PF13439">
    <property type="entry name" value="Glyco_transf_4"/>
    <property type="match status" value="1"/>
</dbReference>
<organism evidence="2 3">
    <name type="scientific">Rhodopirellula sallentina SM41</name>
    <dbReference type="NCBI Taxonomy" id="1263870"/>
    <lineage>
        <taxon>Bacteria</taxon>
        <taxon>Pseudomonadati</taxon>
        <taxon>Planctomycetota</taxon>
        <taxon>Planctomycetia</taxon>
        <taxon>Pirellulales</taxon>
        <taxon>Pirellulaceae</taxon>
        <taxon>Rhodopirellula</taxon>
    </lineage>
</organism>
<dbReference type="InterPro" id="IPR028098">
    <property type="entry name" value="Glyco_trans_4-like_N"/>
</dbReference>
<dbReference type="PATRIC" id="fig|1263870.3.peg.1702"/>
<dbReference type="CDD" id="cd03801">
    <property type="entry name" value="GT4_PimA-like"/>
    <property type="match status" value="1"/>
</dbReference>
<accession>M5U630</accession>
<keyword evidence="2" id="KW-0328">Glycosyltransferase</keyword>
<dbReference type="EMBL" id="ANOH01000117">
    <property type="protein sequence ID" value="EMI56910.1"/>
    <property type="molecule type" value="Genomic_DNA"/>
</dbReference>
<name>M5U630_9BACT</name>
<dbReference type="PANTHER" id="PTHR12526">
    <property type="entry name" value="GLYCOSYLTRANSFERASE"/>
    <property type="match status" value="1"/>
</dbReference>
<evidence type="ECO:0000313" key="3">
    <source>
        <dbReference type="Proteomes" id="UP000011885"/>
    </source>
</evidence>
<dbReference type="EC" id="2.4.-.-" evidence="2"/>
<evidence type="ECO:0000313" key="2">
    <source>
        <dbReference type="EMBL" id="EMI56910.1"/>
    </source>
</evidence>
<dbReference type="RefSeq" id="WP_008676119.1">
    <property type="nucleotide sequence ID" value="NZ_ANOH01000117.1"/>
</dbReference>